<dbReference type="InterPro" id="IPR001128">
    <property type="entry name" value="Cyt_P450"/>
</dbReference>
<keyword evidence="9" id="KW-0472">Membrane</keyword>
<gene>
    <name evidence="10" type="ORF">COCVIDRAFT_105275</name>
</gene>
<dbReference type="GO" id="GO:0005506">
    <property type="term" value="F:iron ion binding"/>
    <property type="evidence" value="ECO:0007669"/>
    <property type="project" value="InterPro"/>
</dbReference>
<evidence type="ECO:0000313" key="11">
    <source>
        <dbReference type="Proteomes" id="UP000054337"/>
    </source>
</evidence>
<keyword evidence="6 8" id="KW-0503">Monooxygenase</keyword>
<dbReference type="AlphaFoldDB" id="W7E305"/>
<evidence type="ECO:0008006" key="12">
    <source>
        <dbReference type="Google" id="ProtNLM"/>
    </source>
</evidence>
<comment type="similarity">
    <text evidence="2 8">Belongs to the cytochrome P450 family.</text>
</comment>
<dbReference type="InterPro" id="IPR036396">
    <property type="entry name" value="Cyt_P450_sf"/>
</dbReference>
<sequence length="494" mass="55905">MDIQLPTFWFKDNLRLVVLLLCFVVAYYAFGSRRSKLGDFPVIGNQDSADFRTALEEGCRKYPGSAFILPTPIRPTVILPANLVEEVIREPEDVLATREEVDDRFLVKYTLMTADDHMIRRSVNLITRNINEIMDDITDELDLAISKVFGADTTWQAINVHTPILQLVAKINSRVFVGLELSQNVEWVDAIINYTVQLMTAVKKLLDCPAFLRSAVQYLLPEIRTIHQSLASCCRLLQPILEERRQNLAKPSFKKPADMIQGVIDYAPQGQGSILEFQGRSQMILGLASTHTTSITLQNALYDLAAYPQYLQPLRDELEDMIEQDGGKLLTKSFLMLRKMDSFLRESQRMNPIDLLSLRRKTKIATVFSDGTAIPAGTSIAIPVSIVRENDILTNPGVFDAFRFERLAEAEGNFNKYLYVSTDGNSLGFGHGVHACPGRFFAAIEIKFILAHILLYYDIKFAEGTRRPKTTYYGTNIGPNLDVEIMFRRRSKDT</sequence>
<evidence type="ECO:0000256" key="4">
    <source>
        <dbReference type="ARBA" id="ARBA00023002"/>
    </source>
</evidence>
<dbReference type="EMBL" id="KI968762">
    <property type="protein sequence ID" value="EUN24773.1"/>
    <property type="molecule type" value="Genomic_DNA"/>
</dbReference>
<dbReference type="OrthoDB" id="1844152at2759"/>
<dbReference type="SUPFAM" id="SSF48264">
    <property type="entry name" value="Cytochrome P450"/>
    <property type="match status" value="1"/>
</dbReference>
<proteinExistence type="inferred from homology"/>
<keyword evidence="3 7" id="KW-0479">Metal-binding</keyword>
<dbReference type="PROSITE" id="PS00086">
    <property type="entry name" value="CYTOCHROME_P450"/>
    <property type="match status" value="1"/>
</dbReference>
<dbReference type="GO" id="GO:0016705">
    <property type="term" value="F:oxidoreductase activity, acting on paired donors, with incorporation or reduction of molecular oxygen"/>
    <property type="evidence" value="ECO:0007669"/>
    <property type="project" value="InterPro"/>
</dbReference>
<dbReference type="PRINTS" id="PR00463">
    <property type="entry name" value="EP450I"/>
</dbReference>
<evidence type="ECO:0000256" key="7">
    <source>
        <dbReference type="PIRSR" id="PIRSR602401-1"/>
    </source>
</evidence>
<keyword evidence="11" id="KW-1185">Reference proteome</keyword>
<dbReference type="InterPro" id="IPR017972">
    <property type="entry name" value="Cyt_P450_CS"/>
</dbReference>
<evidence type="ECO:0000256" key="3">
    <source>
        <dbReference type="ARBA" id="ARBA00022723"/>
    </source>
</evidence>
<dbReference type="Proteomes" id="UP000054337">
    <property type="component" value="Unassembled WGS sequence"/>
</dbReference>
<name>W7E305_BIPV3</name>
<dbReference type="GeneID" id="26248851"/>
<accession>W7E305</accession>
<organism evidence="10 11">
    <name type="scientific">Bipolaris victoriae (strain FI3)</name>
    <name type="common">Victoria blight of oats agent</name>
    <name type="synonym">Cochliobolus victoriae</name>
    <dbReference type="NCBI Taxonomy" id="930091"/>
    <lineage>
        <taxon>Eukaryota</taxon>
        <taxon>Fungi</taxon>
        <taxon>Dikarya</taxon>
        <taxon>Ascomycota</taxon>
        <taxon>Pezizomycotina</taxon>
        <taxon>Dothideomycetes</taxon>
        <taxon>Pleosporomycetidae</taxon>
        <taxon>Pleosporales</taxon>
        <taxon>Pleosporineae</taxon>
        <taxon>Pleosporaceae</taxon>
        <taxon>Bipolaris</taxon>
    </lineage>
</organism>
<evidence type="ECO:0000313" key="10">
    <source>
        <dbReference type="EMBL" id="EUN24773.1"/>
    </source>
</evidence>
<evidence type="ECO:0000256" key="9">
    <source>
        <dbReference type="SAM" id="Phobius"/>
    </source>
</evidence>
<keyword evidence="7 8" id="KW-0349">Heme</keyword>
<feature type="binding site" description="axial binding residue" evidence="7">
    <location>
        <position position="436"/>
    </location>
    <ligand>
        <name>heme</name>
        <dbReference type="ChEBI" id="CHEBI:30413"/>
    </ligand>
    <ligandPart>
        <name>Fe</name>
        <dbReference type="ChEBI" id="CHEBI:18248"/>
    </ligandPart>
</feature>
<evidence type="ECO:0000256" key="1">
    <source>
        <dbReference type="ARBA" id="ARBA00001971"/>
    </source>
</evidence>
<dbReference type="Pfam" id="PF00067">
    <property type="entry name" value="p450"/>
    <property type="match status" value="1"/>
</dbReference>
<dbReference type="PRINTS" id="PR00385">
    <property type="entry name" value="P450"/>
</dbReference>
<feature type="transmembrane region" description="Helical" evidence="9">
    <location>
        <begin position="14"/>
        <end position="30"/>
    </location>
</feature>
<keyword evidence="9" id="KW-1133">Transmembrane helix</keyword>
<evidence type="ECO:0000256" key="6">
    <source>
        <dbReference type="ARBA" id="ARBA00023033"/>
    </source>
</evidence>
<reference evidence="10 11" key="1">
    <citation type="journal article" date="2013" name="PLoS Genet.">
        <title>Comparative genome structure, secondary metabolite, and effector coding capacity across Cochliobolus pathogens.</title>
        <authorList>
            <person name="Condon B.J."/>
            <person name="Leng Y."/>
            <person name="Wu D."/>
            <person name="Bushley K.E."/>
            <person name="Ohm R.A."/>
            <person name="Otillar R."/>
            <person name="Martin J."/>
            <person name="Schackwitz W."/>
            <person name="Grimwood J."/>
            <person name="MohdZainudin N."/>
            <person name="Xue C."/>
            <person name="Wang R."/>
            <person name="Manning V.A."/>
            <person name="Dhillon B."/>
            <person name="Tu Z.J."/>
            <person name="Steffenson B.J."/>
            <person name="Salamov A."/>
            <person name="Sun H."/>
            <person name="Lowry S."/>
            <person name="LaButti K."/>
            <person name="Han J."/>
            <person name="Copeland A."/>
            <person name="Lindquist E."/>
            <person name="Barry K."/>
            <person name="Schmutz J."/>
            <person name="Baker S.E."/>
            <person name="Ciuffetti L.M."/>
            <person name="Grigoriev I.V."/>
            <person name="Zhong S."/>
            <person name="Turgeon B.G."/>
        </authorList>
    </citation>
    <scope>NUCLEOTIDE SEQUENCE [LARGE SCALE GENOMIC DNA]</scope>
    <source>
        <strain evidence="10 11">FI3</strain>
    </source>
</reference>
<dbReference type="InterPro" id="IPR002401">
    <property type="entry name" value="Cyt_P450_E_grp-I"/>
</dbReference>
<evidence type="ECO:0000256" key="5">
    <source>
        <dbReference type="ARBA" id="ARBA00023004"/>
    </source>
</evidence>
<keyword evidence="9" id="KW-0812">Transmembrane</keyword>
<dbReference type="PANTHER" id="PTHR46206">
    <property type="entry name" value="CYTOCHROME P450"/>
    <property type="match status" value="1"/>
</dbReference>
<evidence type="ECO:0000256" key="2">
    <source>
        <dbReference type="ARBA" id="ARBA00010617"/>
    </source>
</evidence>
<keyword evidence="4 8" id="KW-0560">Oxidoreductase</keyword>
<dbReference type="GO" id="GO:0020037">
    <property type="term" value="F:heme binding"/>
    <property type="evidence" value="ECO:0007669"/>
    <property type="project" value="InterPro"/>
</dbReference>
<protein>
    <recommendedName>
        <fullName evidence="12">Cytochrome P450</fullName>
    </recommendedName>
</protein>
<dbReference type="HOGENOM" id="CLU_022195_0_2_1"/>
<dbReference type="Gene3D" id="1.10.630.10">
    <property type="entry name" value="Cytochrome P450"/>
    <property type="match status" value="1"/>
</dbReference>
<dbReference type="GO" id="GO:0004497">
    <property type="term" value="F:monooxygenase activity"/>
    <property type="evidence" value="ECO:0007669"/>
    <property type="project" value="UniProtKB-KW"/>
</dbReference>
<dbReference type="RefSeq" id="XP_014554349.1">
    <property type="nucleotide sequence ID" value="XM_014698863.1"/>
</dbReference>
<comment type="cofactor">
    <cofactor evidence="1 7">
        <name>heme</name>
        <dbReference type="ChEBI" id="CHEBI:30413"/>
    </cofactor>
</comment>
<keyword evidence="5 7" id="KW-0408">Iron</keyword>
<dbReference type="CDD" id="cd11041">
    <property type="entry name" value="CYP503A1-like"/>
    <property type="match status" value="1"/>
</dbReference>
<evidence type="ECO:0000256" key="8">
    <source>
        <dbReference type="RuleBase" id="RU000461"/>
    </source>
</evidence>
<dbReference type="PANTHER" id="PTHR46206:SF6">
    <property type="entry name" value="CYTOCHROME P450 MONOOXYGENASE AN1598-RELATED"/>
    <property type="match status" value="1"/>
</dbReference>